<keyword evidence="2 3" id="KW-0378">Hydrolase</keyword>
<dbReference type="GO" id="GO:0016403">
    <property type="term" value="F:dimethylargininase activity"/>
    <property type="evidence" value="ECO:0007669"/>
    <property type="project" value="UniProtKB-EC"/>
</dbReference>
<dbReference type="NCBIfam" id="NF045660">
    <property type="entry name" value="DiMthArgaseDdahStm"/>
    <property type="match status" value="1"/>
</dbReference>
<keyword evidence="4" id="KW-1185">Reference proteome</keyword>
<dbReference type="InterPro" id="IPR033199">
    <property type="entry name" value="DDAH-like"/>
</dbReference>
<evidence type="ECO:0000313" key="4">
    <source>
        <dbReference type="Proteomes" id="UP001320766"/>
    </source>
</evidence>
<gene>
    <name evidence="3" type="ORF">HD595_000923</name>
</gene>
<dbReference type="Gene3D" id="3.75.10.10">
    <property type="entry name" value="L-arginine/glycine Amidinotransferase, Chain A"/>
    <property type="match status" value="1"/>
</dbReference>
<dbReference type="EMBL" id="JAMZEC010000001">
    <property type="protein sequence ID" value="MCP2344801.1"/>
    <property type="molecule type" value="Genomic_DNA"/>
</dbReference>
<evidence type="ECO:0000256" key="1">
    <source>
        <dbReference type="ARBA" id="ARBA00008532"/>
    </source>
</evidence>
<organism evidence="3 4">
    <name type="scientific">Nonomuraea roseoviolacea subsp. carminata</name>
    <dbReference type="NCBI Taxonomy" id="160689"/>
    <lineage>
        <taxon>Bacteria</taxon>
        <taxon>Bacillati</taxon>
        <taxon>Actinomycetota</taxon>
        <taxon>Actinomycetes</taxon>
        <taxon>Streptosporangiales</taxon>
        <taxon>Streptosporangiaceae</taxon>
        <taxon>Nonomuraea</taxon>
    </lineage>
</organism>
<dbReference type="RefSeq" id="WP_253765889.1">
    <property type="nucleotide sequence ID" value="NZ_BAAAVE010000016.1"/>
</dbReference>
<sequence>MSGIALVRKPGPRIAEGLVTHIEREPVDPERALVQHEAYVAALAAAGWTPVHVEPADDLPDAPFVEDAVVVCGRLAVLTRPGAPERRPEVAAVEEAVRGLGLRAVRVTRPGTLDGGDVLQVGRAVYVGRSSRTNDEGIAQLAALLPERQVRPVDLDGVLHLKSAVTALPDGTLIGDPAHLDLAALDLARLDRPAGLLEPEEESGAHVVLLGGDRVLMAASAPRTADLLVQRGLDVTTVDISEFEKLEGCVTCLSVLIP</sequence>
<reference evidence="3 4" key="1">
    <citation type="submission" date="2022-06" db="EMBL/GenBank/DDBJ databases">
        <title>Sequencing the genomes of 1000 actinobacteria strains.</title>
        <authorList>
            <person name="Klenk H.-P."/>
        </authorList>
    </citation>
    <scope>NUCLEOTIDE SEQUENCE [LARGE SCALE GENOMIC DNA]</scope>
    <source>
        <strain evidence="3 4">DSM 44170</strain>
    </source>
</reference>
<evidence type="ECO:0000256" key="2">
    <source>
        <dbReference type="ARBA" id="ARBA00022801"/>
    </source>
</evidence>
<accession>A0ABT1JSS1</accession>
<dbReference type="PANTHER" id="PTHR12737">
    <property type="entry name" value="DIMETHYLARGININE DIMETHYLAMINOHYDROLASE"/>
    <property type="match status" value="1"/>
</dbReference>
<dbReference type="PANTHER" id="PTHR12737:SF9">
    <property type="entry name" value="DIMETHYLARGININASE"/>
    <property type="match status" value="1"/>
</dbReference>
<dbReference type="Proteomes" id="UP001320766">
    <property type="component" value="Unassembled WGS sequence"/>
</dbReference>
<dbReference type="SUPFAM" id="SSF55909">
    <property type="entry name" value="Pentein"/>
    <property type="match status" value="1"/>
</dbReference>
<name>A0ABT1JSS1_9ACTN</name>
<dbReference type="EC" id="3.5.3.18" evidence="3"/>
<proteinExistence type="inferred from homology"/>
<comment type="caution">
    <text evidence="3">The sequence shown here is derived from an EMBL/GenBank/DDBJ whole genome shotgun (WGS) entry which is preliminary data.</text>
</comment>
<evidence type="ECO:0000313" key="3">
    <source>
        <dbReference type="EMBL" id="MCP2344801.1"/>
    </source>
</evidence>
<protein>
    <submittedName>
        <fullName evidence="3">Dimethylargininase</fullName>
        <ecNumber evidence="3">3.5.3.18</ecNumber>
    </submittedName>
</protein>
<comment type="similarity">
    <text evidence="1">Belongs to the DDAH family.</text>
</comment>